<keyword evidence="3" id="KW-1185">Reference proteome</keyword>
<organism evidence="2 3">
    <name type="scientific">Sphagnum jensenii</name>
    <dbReference type="NCBI Taxonomy" id="128206"/>
    <lineage>
        <taxon>Eukaryota</taxon>
        <taxon>Viridiplantae</taxon>
        <taxon>Streptophyta</taxon>
        <taxon>Embryophyta</taxon>
        <taxon>Bryophyta</taxon>
        <taxon>Sphagnophytina</taxon>
        <taxon>Sphagnopsida</taxon>
        <taxon>Sphagnales</taxon>
        <taxon>Sphagnaceae</taxon>
        <taxon>Sphagnum</taxon>
    </lineage>
</organism>
<dbReference type="EMBL" id="OZ020111">
    <property type="protein sequence ID" value="CAK9264320.1"/>
    <property type="molecule type" value="Genomic_DNA"/>
</dbReference>
<protein>
    <submittedName>
        <fullName evidence="2">Uncharacterized protein</fullName>
    </submittedName>
</protein>
<sequence length="437" mass="48138">MIEREVRVSSDETVAEQEEEKVSEEKTGEEQGGVVGEDGNVVATAYGNTATTTTVAARNWNEVDLIDWEETDSQQQQAVQPQPHGAGLVETSSSHHPEEEKNAGDVATPSQQEWNLMDLDLFKGDASVVFPARTAAGGVSAISSNTSVPPAAEAPEITRTKSLGHMESSTDMGCAAATIAQQVTDTTGKKEEEEGASSIQQRPLWRRRADNPTYSRSKSATHVLESRLPPGKPLLQGAAMEELKDHQEAREEAKRIAKEETERAQDDELLKFACPEPPPQSSTHGKERMKSSKGVSRFFHRIMASREEKVYSPSNTLNTRDAKHGPVDARQAKLVIPRSTFLKDLISPIHHASSKAAIKTGPPPHLASKQELHFETVESHQKDGPAWTVEEYMIQNNRWKEVEEVGGIENFLFNLQFDDFDGMDGADDDDDDDDDDL</sequence>
<feature type="region of interest" description="Disordered" evidence="1">
    <location>
        <begin position="272"/>
        <end position="294"/>
    </location>
</feature>
<proteinExistence type="predicted"/>
<feature type="region of interest" description="Disordered" evidence="1">
    <location>
        <begin position="185"/>
        <end position="232"/>
    </location>
</feature>
<evidence type="ECO:0000256" key="1">
    <source>
        <dbReference type="SAM" id="MobiDB-lite"/>
    </source>
</evidence>
<feature type="region of interest" description="Disordered" evidence="1">
    <location>
        <begin position="1"/>
        <end position="40"/>
    </location>
</feature>
<feature type="compositionally biased region" description="Basic and acidic residues" evidence="1">
    <location>
        <begin position="1"/>
        <end position="10"/>
    </location>
</feature>
<feature type="compositionally biased region" description="Basic and acidic residues" evidence="1">
    <location>
        <begin position="93"/>
        <end position="103"/>
    </location>
</feature>
<feature type="compositionally biased region" description="Acidic residues" evidence="1">
    <location>
        <begin position="13"/>
        <end position="22"/>
    </location>
</feature>
<gene>
    <name evidence="2" type="ORF">CSSPJE1EN1_LOCUS9798</name>
</gene>
<feature type="region of interest" description="Disordered" evidence="1">
    <location>
        <begin position="66"/>
        <end position="111"/>
    </location>
</feature>
<evidence type="ECO:0000313" key="2">
    <source>
        <dbReference type="EMBL" id="CAK9264320.1"/>
    </source>
</evidence>
<name>A0ABP0WBY2_9BRYO</name>
<feature type="compositionally biased region" description="Low complexity" evidence="1">
    <location>
        <begin position="74"/>
        <end position="83"/>
    </location>
</feature>
<evidence type="ECO:0000313" key="3">
    <source>
        <dbReference type="Proteomes" id="UP001497444"/>
    </source>
</evidence>
<dbReference type="Proteomes" id="UP001497444">
    <property type="component" value="Chromosome 16"/>
</dbReference>
<reference evidence="2" key="1">
    <citation type="submission" date="2024-02" db="EMBL/GenBank/DDBJ databases">
        <authorList>
            <consortium name="ELIXIR-Norway"/>
            <consortium name="Elixir Norway"/>
        </authorList>
    </citation>
    <scope>NUCLEOTIDE SEQUENCE</scope>
</reference>
<accession>A0ABP0WBY2</accession>